<evidence type="ECO:0000313" key="1">
    <source>
        <dbReference type="EMBL" id="GKT31607.1"/>
    </source>
</evidence>
<evidence type="ECO:0000313" key="2">
    <source>
        <dbReference type="Proteomes" id="UP001057375"/>
    </source>
</evidence>
<dbReference type="EMBL" id="BQXS01009705">
    <property type="protein sequence ID" value="GKT31607.1"/>
    <property type="molecule type" value="Genomic_DNA"/>
</dbReference>
<keyword evidence="2" id="KW-1185">Reference proteome</keyword>
<gene>
    <name evidence="1" type="ORF">ADUPG1_006003</name>
</gene>
<evidence type="ECO:0008006" key="3">
    <source>
        <dbReference type="Google" id="ProtNLM"/>
    </source>
</evidence>
<name>A0ABQ5KGH8_9EUKA</name>
<organism evidence="1 2">
    <name type="scientific">Aduncisulcus paluster</name>
    <dbReference type="NCBI Taxonomy" id="2918883"/>
    <lineage>
        <taxon>Eukaryota</taxon>
        <taxon>Metamonada</taxon>
        <taxon>Carpediemonas-like organisms</taxon>
        <taxon>Aduncisulcus</taxon>
    </lineage>
</organism>
<reference evidence="1" key="1">
    <citation type="submission" date="2022-03" db="EMBL/GenBank/DDBJ databases">
        <title>Draft genome sequence of Aduncisulcus paluster, a free-living microaerophilic Fornicata.</title>
        <authorList>
            <person name="Yuyama I."/>
            <person name="Kume K."/>
            <person name="Tamura T."/>
            <person name="Inagaki Y."/>
            <person name="Hashimoto T."/>
        </authorList>
    </citation>
    <scope>NUCLEOTIDE SEQUENCE</scope>
    <source>
        <strain evidence="1">NY0171</strain>
    </source>
</reference>
<proteinExistence type="predicted"/>
<protein>
    <recommendedName>
        <fullName evidence="3">Galectin</fullName>
    </recommendedName>
</protein>
<dbReference type="Proteomes" id="UP001057375">
    <property type="component" value="Unassembled WGS sequence"/>
</dbReference>
<accession>A0ABQ5KGH8</accession>
<sequence length="153" mass="17641">MSESEDIFMDGVDEHVSAELSEGPVDFFFRGSLKQDHYARVSRMIAYLSDVNPNEIVIVFHKVTNARSKDYLMICANGTEHDEAADITLKQRGPFREWEMLMNDKTEHVVKYDMNPDTLTYSVVVRGLALKKLFNPHFIRDITLEVTSSYFLV</sequence>
<feature type="non-terminal residue" evidence="1">
    <location>
        <position position="153"/>
    </location>
</feature>
<comment type="caution">
    <text evidence="1">The sequence shown here is derived from an EMBL/GenBank/DDBJ whole genome shotgun (WGS) entry which is preliminary data.</text>
</comment>